<dbReference type="PANTHER" id="PTHR13939:SF0">
    <property type="entry name" value="NMN AMIDOHYDROLASE-LIKE PROTEIN YFAY"/>
    <property type="match status" value="1"/>
</dbReference>
<dbReference type="InterPro" id="IPR036425">
    <property type="entry name" value="MoaB/Mog-like_dom_sf"/>
</dbReference>
<protein>
    <submittedName>
        <fullName evidence="2">Molybdenum cofactor biosynthesis domain protein</fullName>
    </submittedName>
</protein>
<name>A3K527_SAGS3</name>
<proteinExistence type="predicted"/>
<keyword evidence="3" id="KW-1185">Reference proteome</keyword>
<dbReference type="Pfam" id="PF00994">
    <property type="entry name" value="MoCF_biosynth"/>
    <property type="match status" value="1"/>
</dbReference>
<sequence length="263" mass="28118">MERGLYVNHLEAQGARDTKEVPHMPNPTAAMLVIGDEILSGRTRDSNMHHLAQEFTRHGIDLREVRMVSDDRAAIVAAVNALRHGFDHVVTSGGIGPTHDDITAPCVAEAFGVPISVREDARAILQAHYDRSGTEMNEARLRMARIPDGATLIDNPISAAPGFSLGNVHVMAGVPQIFEAMVASLLSTLVGGAPLLSQTLRVQRGEGMVAEPLGALAEEFSDLQFGSYPFQKDGAFGTNVVVRGTDAGRLDAAMTRLNALFGD</sequence>
<accession>A3K527</accession>
<dbReference type="InterPro" id="IPR050101">
    <property type="entry name" value="CinA"/>
</dbReference>
<comment type="caution">
    <text evidence="2">The sequence shown here is derived from an EMBL/GenBank/DDBJ whole genome shotgun (WGS) entry which is preliminary data.</text>
</comment>
<evidence type="ECO:0000313" key="2">
    <source>
        <dbReference type="EMBL" id="EBA07628.1"/>
    </source>
</evidence>
<dbReference type="CDD" id="cd00885">
    <property type="entry name" value="cinA"/>
    <property type="match status" value="1"/>
</dbReference>
<dbReference type="EMBL" id="AAYA01000008">
    <property type="protein sequence ID" value="EBA07628.1"/>
    <property type="molecule type" value="Genomic_DNA"/>
</dbReference>
<evidence type="ECO:0000259" key="1">
    <source>
        <dbReference type="SMART" id="SM00852"/>
    </source>
</evidence>
<dbReference type="SMART" id="SM00852">
    <property type="entry name" value="MoCF_biosynth"/>
    <property type="match status" value="1"/>
</dbReference>
<dbReference type="InterPro" id="IPR001453">
    <property type="entry name" value="MoaB/Mog_dom"/>
</dbReference>
<dbReference type="AlphaFoldDB" id="A3K527"/>
<dbReference type="InterPro" id="IPR056596">
    <property type="entry name" value="FLAD1_M"/>
</dbReference>
<dbReference type="eggNOG" id="COG1058">
    <property type="taxonomic scope" value="Bacteria"/>
</dbReference>
<evidence type="ECO:0000313" key="3">
    <source>
        <dbReference type="Proteomes" id="UP000005713"/>
    </source>
</evidence>
<dbReference type="Pfam" id="PF24102">
    <property type="entry name" value="FLAD1_M"/>
    <property type="match status" value="1"/>
</dbReference>
<reference evidence="2 3" key="1">
    <citation type="submission" date="2006-06" db="EMBL/GenBank/DDBJ databases">
        <authorList>
            <person name="Moran M.A."/>
            <person name="Ferriera S."/>
            <person name="Johnson J."/>
            <person name="Kravitz S."/>
            <person name="Beeson K."/>
            <person name="Sutton G."/>
            <person name="Rogers Y.-H."/>
            <person name="Friedman R."/>
            <person name="Frazier M."/>
            <person name="Venter J.C."/>
        </authorList>
    </citation>
    <scope>NUCLEOTIDE SEQUENCE [LARGE SCALE GENOMIC DNA]</scope>
    <source>
        <strain evidence="2 3">E-37</strain>
    </source>
</reference>
<feature type="domain" description="MoaB/Mog" evidence="1">
    <location>
        <begin position="30"/>
        <end position="193"/>
    </location>
</feature>
<dbReference type="Gene3D" id="3.40.980.10">
    <property type="entry name" value="MoaB/Mog-like domain"/>
    <property type="match status" value="1"/>
</dbReference>
<dbReference type="PANTHER" id="PTHR13939">
    <property type="entry name" value="NICOTINAMIDE-NUCLEOTIDE AMIDOHYDROLASE PNCC"/>
    <property type="match status" value="1"/>
</dbReference>
<dbReference type="Proteomes" id="UP000005713">
    <property type="component" value="Unassembled WGS sequence"/>
</dbReference>
<dbReference type="SUPFAM" id="SSF53218">
    <property type="entry name" value="Molybdenum cofactor biosynthesis proteins"/>
    <property type="match status" value="1"/>
</dbReference>
<gene>
    <name evidence="2" type="ORF">SSE37_13618</name>
</gene>
<organism evidence="2 3">
    <name type="scientific">Sagittula stellata (strain ATCC 700073 / DSM 11524 / E-37)</name>
    <dbReference type="NCBI Taxonomy" id="388399"/>
    <lineage>
        <taxon>Bacteria</taxon>
        <taxon>Pseudomonadati</taxon>
        <taxon>Pseudomonadota</taxon>
        <taxon>Alphaproteobacteria</taxon>
        <taxon>Rhodobacterales</taxon>
        <taxon>Roseobacteraceae</taxon>
        <taxon>Sagittula</taxon>
    </lineage>
</organism>